<organism evidence="16 17">
    <name type="scientific">Spiribacter salilacus</name>
    <dbReference type="NCBI Taxonomy" id="2664894"/>
    <lineage>
        <taxon>Bacteria</taxon>
        <taxon>Pseudomonadati</taxon>
        <taxon>Pseudomonadota</taxon>
        <taxon>Gammaproteobacteria</taxon>
        <taxon>Chromatiales</taxon>
        <taxon>Ectothiorhodospiraceae</taxon>
        <taxon>Spiribacter</taxon>
    </lineage>
</organism>
<protein>
    <recommendedName>
        <fullName evidence="4 14">Protoporphyrinogen IX oxidase</fullName>
        <shortName evidence="14">PPO</shortName>
        <ecNumber evidence="14 15">1.3.99.-</ecNumber>
    </recommendedName>
</protein>
<dbReference type="RefSeq" id="WP_153719970.1">
    <property type="nucleotide sequence ID" value="NZ_WJPP01000005.1"/>
</dbReference>
<dbReference type="InterPro" id="IPR005265">
    <property type="entry name" value="HemJ-like"/>
</dbReference>
<evidence type="ECO:0000256" key="15">
    <source>
        <dbReference type="PIRNR" id="PIRNR004638"/>
    </source>
</evidence>
<evidence type="ECO:0000256" key="14">
    <source>
        <dbReference type="HAMAP-Rule" id="MF_02239"/>
    </source>
</evidence>
<reference evidence="16 17" key="1">
    <citation type="submission" date="2019-11" db="EMBL/GenBank/DDBJ databases">
        <authorList>
            <person name="Zhang X.Y."/>
        </authorList>
    </citation>
    <scope>NUCLEOTIDE SEQUENCE [LARGE SCALE GENOMIC DNA]</scope>
    <source>
        <strain evidence="16 17">C176</strain>
    </source>
</reference>
<dbReference type="HAMAP" id="MF_02239">
    <property type="entry name" value="HemJ"/>
    <property type="match status" value="1"/>
</dbReference>
<evidence type="ECO:0000313" key="16">
    <source>
        <dbReference type="EMBL" id="MRH78915.1"/>
    </source>
</evidence>
<comment type="subunit">
    <text evidence="14">Homodimer.</text>
</comment>
<comment type="caution">
    <text evidence="16">The sequence shown here is derived from an EMBL/GenBank/DDBJ whole genome shotgun (WGS) entry which is preliminary data.</text>
</comment>
<evidence type="ECO:0000256" key="9">
    <source>
        <dbReference type="ARBA" id="ARBA00022989"/>
    </source>
</evidence>
<comment type="function">
    <text evidence="14 15">Catalyzes the oxidation of protoporphyrinogen IX to protoporphyrin IX.</text>
</comment>
<dbReference type="NCBIfam" id="TIGR00701">
    <property type="entry name" value="protoporphyrinogen oxidase HemJ"/>
    <property type="match status" value="1"/>
</dbReference>
<evidence type="ECO:0000256" key="2">
    <source>
        <dbReference type="ARBA" id="ARBA00005073"/>
    </source>
</evidence>
<feature type="binding site" description="axial binding residue" evidence="14">
    <location>
        <position position="85"/>
    </location>
    <ligand>
        <name>heme</name>
        <dbReference type="ChEBI" id="CHEBI:30413"/>
    </ligand>
    <ligandPart>
        <name>Fe</name>
        <dbReference type="ChEBI" id="CHEBI:18248"/>
    </ligandPart>
</feature>
<evidence type="ECO:0000256" key="3">
    <source>
        <dbReference type="ARBA" id="ARBA00006501"/>
    </source>
</evidence>
<keyword evidence="17" id="KW-1185">Reference proteome</keyword>
<dbReference type="Pfam" id="PF03653">
    <property type="entry name" value="UPF0093"/>
    <property type="match status" value="1"/>
</dbReference>
<dbReference type="PANTHER" id="PTHR40255:SF1">
    <property type="entry name" value="PROTOPORPHYRINOGEN IX OXIDASE"/>
    <property type="match status" value="1"/>
</dbReference>
<comment type="similarity">
    <text evidence="3 14 15">Belongs to the HemJ family.</text>
</comment>
<dbReference type="UniPathway" id="UPA00251">
    <property type="reaction ID" value="UER00324"/>
</dbReference>
<gene>
    <name evidence="16" type="primary">hemJ</name>
    <name evidence="16" type="ORF">GH984_09410</name>
</gene>
<comment type="catalytic activity">
    <reaction evidence="13 14 15">
        <text>protoporphyrinogen IX + 3 A = protoporphyrin IX + 3 AH2</text>
        <dbReference type="Rhea" id="RHEA:62000"/>
        <dbReference type="ChEBI" id="CHEBI:13193"/>
        <dbReference type="ChEBI" id="CHEBI:17499"/>
        <dbReference type="ChEBI" id="CHEBI:57306"/>
        <dbReference type="ChEBI" id="CHEBI:57307"/>
    </reaction>
</comment>
<sequence>MTALWLKAFHIISVVTWFAALFYLPRLFVYHAMAEDEISRERFKVMERKLYRGIMNPSAVVAIGLGVAILVVQPFWLLQGWLHIKLALVALLVVYHWYCGRLLRAFAQDRNQHGHVWYRWFNEMPVLVLIAVVLLVVLKPSF</sequence>
<keyword evidence="10 14" id="KW-0560">Oxidoreductase</keyword>
<dbReference type="Proteomes" id="UP000433788">
    <property type="component" value="Unassembled WGS sequence"/>
</dbReference>
<keyword evidence="8 14" id="KW-0479">Metal-binding</keyword>
<evidence type="ECO:0000313" key="17">
    <source>
        <dbReference type="Proteomes" id="UP000433788"/>
    </source>
</evidence>
<dbReference type="AlphaFoldDB" id="A0A6N7QQW9"/>
<proteinExistence type="inferred from homology"/>
<feature type="transmembrane region" description="Helical" evidence="14">
    <location>
        <begin position="120"/>
        <end position="138"/>
    </location>
</feature>
<comment type="subcellular location">
    <subcellularLocation>
        <location evidence="1 14">Cell membrane</location>
        <topology evidence="1 14">Multi-pass membrane protein</topology>
    </subcellularLocation>
</comment>
<dbReference type="GO" id="GO:0005886">
    <property type="term" value="C:plasma membrane"/>
    <property type="evidence" value="ECO:0007669"/>
    <property type="project" value="UniProtKB-SubCell"/>
</dbReference>
<dbReference type="GO" id="GO:0070818">
    <property type="term" value="F:protoporphyrinogen oxidase activity"/>
    <property type="evidence" value="ECO:0007669"/>
    <property type="project" value="UniProtKB-UniRule"/>
</dbReference>
<dbReference type="GO" id="GO:0006782">
    <property type="term" value="P:protoporphyrinogen IX biosynthetic process"/>
    <property type="evidence" value="ECO:0007669"/>
    <property type="project" value="UniProtKB-UniRule"/>
</dbReference>
<keyword evidence="7 14" id="KW-0812">Transmembrane</keyword>
<evidence type="ECO:0000256" key="7">
    <source>
        <dbReference type="ARBA" id="ARBA00022692"/>
    </source>
</evidence>
<comment type="cofactor">
    <cofactor evidence="14 15">
        <name>heme b</name>
        <dbReference type="ChEBI" id="CHEBI:60344"/>
    </cofactor>
    <text evidence="14 15">Binds 1 heme b (iron(II)-protoporphyrin IX) group per subunit.</text>
</comment>
<evidence type="ECO:0000256" key="12">
    <source>
        <dbReference type="ARBA" id="ARBA00023136"/>
    </source>
</evidence>
<accession>A0A6N7QQW9</accession>
<comment type="pathway">
    <text evidence="2 14 15">Porphyrin-containing compound metabolism; protoporphyrin-IX biosynthesis; protoporphyrin-IX from protoporphyrinogen-IX: step 1/1.</text>
</comment>
<evidence type="ECO:0000256" key="5">
    <source>
        <dbReference type="ARBA" id="ARBA00022475"/>
    </source>
</evidence>
<name>A0A6N7QQW9_9GAMM</name>
<feature type="transmembrane region" description="Helical" evidence="14">
    <location>
        <begin position="50"/>
        <end position="76"/>
    </location>
</feature>
<dbReference type="GO" id="GO:0046872">
    <property type="term" value="F:metal ion binding"/>
    <property type="evidence" value="ECO:0007669"/>
    <property type="project" value="UniProtKB-UniRule"/>
</dbReference>
<evidence type="ECO:0000256" key="4">
    <source>
        <dbReference type="ARBA" id="ARBA00017504"/>
    </source>
</evidence>
<evidence type="ECO:0000256" key="1">
    <source>
        <dbReference type="ARBA" id="ARBA00004651"/>
    </source>
</evidence>
<feature type="transmembrane region" description="Helical" evidence="14">
    <location>
        <begin position="82"/>
        <end position="99"/>
    </location>
</feature>
<evidence type="ECO:0000256" key="13">
    <source>
        <dbReference type="ARBA" id="ARBA00048390"/>
    </source>
</evidence>
<dbReference type="PANTHER" id="PTHR40255">
    <property type="entry name" value="UPF0093 MEMBRANE PROTEIN SLR1790"/>
    <property type="match status" value="1"/>
</dbReference>
<dbReference type="EMBL" id="WJPP01000005">
    <property type="protein sequence ID" value="MRH78915.1"/>
    <property type="molecule type" value="Genomic_DNA"/>
</dbReference>
<keyword evidence="6 14" id="KW-0349">Heme</keyword>
<dbReference type="PIRSF" id="PIRSF004638">
    <property type="entry name" value="UCP004638"/>
    <property type="match status" value="1"/>
</dbReference>
<keyword evidence="11 14" id="KW-0408">Iron</keyword>
<keyword evidence="12 14" id="KW-0472">Membrane</keyword>
<feature type="binding site" description="axial binding residue" evidence="14">
    <location>
        <position position="10"/>
    </location>
    <ligand>
        <name>heme</name>
        <dbReference type="ChEBI" id="CHEBI:30413"/>
    </ligand>
    <ligandPart>
        <name>Fe</name>
        <dbReference type="ChEBI" id="CHEBI:18248"/>
    </ligandPart>
</feature>
<feature type="transmembrane region" description="Helical" evidence="14">
    <location>
        <begin position="6"/>
        <end position="29"/>
    </location>
</feature>
<evidence type="ECO:0000256" key="11">
    <source>
        <dbReference type="ARBA" id="ARBA00023004"/>
    </source>
</evidence>
<evidence type="ECO:0000256" key="8">
    <source>
        <dbReference type="ARBA" id="ARBA00022723"/>
    </source>
</evidence>
<keyword evidence="5 14" id="KW-1003">Cell membrane</keyword>
<keyword evidence="9 14" id="KW-1133">Transmembrane helix</keyword>
<evidence type="ECO:0000256" key="6">
    <source>
        <dbReference type="ARBA" id="ARBA00022617"/>
    </source>
</evidence>
<dbReference type="EC" id="1.3.99.-" evidence="14 15"/>
<evidence type="ECO:0000256" key="10">
    <source>
        <dbReference type="ARBA" id="ARBA00023002"/>
    </source>
</evidence>